<reference evidence="12 13" key="1">
    <citation type="submission" date="2020-01" db="EMBL/GenBank/DDBJ databases">
        <title>Muriicola jejuensis KCTC 22299.</title>
        <authorList>
            <person name="Wang G."/>
        </authorList>
    </citation>
    <scope>NUCLEOTIDE SEQUENCE [LARGE SCALE GENOMIC DNA]</scope>
    <source>
        <strain evidence="12 13">KCTC 22299</strain>
    </source>
</reference>
<gene>
    <name evidence="12" type="primary">ppk1</name>
    <name evidence="6" type="synonym">ppk</name>
    <name evidence="12" type="ORF">GWK09_00330</name>
</gene>
<comment type="cofactor">
    <cofactor evidence="6">
        <name>Mg(2+)</name>
        <dbReference type="ChEBI" id="CHEBI:18420"/>
    </cofactor>
</comment>
<organism evidence="12 13">
    <name type="scientific">Muriicola jejuensis</name>
    <dbReference type="NCBI Taxonomy" id="504488"/>
    <lineage>
        <taxon>Bacteria</taxon>
        <taxon>Pseudomonadati</taxon>
        <taxon>Bacteroidota</taxon>
        <taxon>Flavobacteriia</taxon>
        <taxon>Flavobacteriales</taxon>
        <taxon>Flavobacteriaceae</taxon>
        <taxon>Muriicola</taxon>
    </lineage>
</organism>
<dbReference type="EMBL" id="JAABOP010000001">
    <property type="protein sequence ID" value="NER08950.1"/>
    <property type="molecule type" value="Genomic_DNA"/>
</dbReference>
<keyword evidence="4 6" id="KW-0418">Kinase</keyword>
<keyword evidence="2 6" id="KW-0808">Transferase</keyword>
<dbReference type="GO" id="GO:0009358">
    <property type="term" value="C:polyphosphate kinase complex"/>
    <property type="evidence" value="ECO:0007669"/>
    <property type="project" value="InterPro"/>
</dbReference>
<keyword evidence="13" id="KW-1185">Reference proteome</keyword>
<evidence type="ECO:0000259" key="8">
    <source>
        <dbReference type="Pfam" id="PF02503"/>
    </source>
</evidence>
<proteinExistence type="inferred from homology"/>
<accession>A0A6P0U8Q0</accession>
<dbReference type="SUPFAM" id="SSF140356">
    <property type="entry name" value="PPK N-terminal domain-like"/>
    <property type="match status" value="1"/>
</dbReference>
<feature type="binding site" evidence="6">
    <location>
        <position position="46"/>
    </location>
    <ligand>
        <name>ATP</name>
        <dbReference type="ChEBI" id="CHEBI:30616"/>
    </ligand>
</feature>
<dbReference type="HAMAP" id="MF_00347">
    <property type="entry name" value="Polyphosphate_kinase"/>
    <property type="match status" value="1"/>
</dbReference>
<keyword evidence="3 6" id="KW-0547">Nucleotide-binding</keyword>
<dbReference type="PANTHER" id="PTHR30218:SF0">
    <property type="entry name" value="POLYPHOSPHATE KINASE"/>
    <property type="match status" value="1"/>
</dbReference>
<keyword evidence="6" id="KW-0479">Metal-binding</keyword>
<dbReference type="PANTHER" id="PTHR30218">
    <property type="entry name" value="POLYPHOSPHATE KINASE"/>
    <property type="match status" value="1"/>
</dbReference>
<dbReference type="PIRSF" id="PIRSF015589">
    <property type="entry name" value="PP_kinase"/>
    <property type="match status" value="1"/>
</dbReference>
<dbReference type="SUPFAM" id="SSF143724">
    <property type="entry name" value="PHP14-like"/>
    <property type="match status" value="1"/>
</dbReference>
<dbReference type="InterPro" id="IPR036832">
    <property type="entry name" value="PPK_N_dom_sf"/>
</dbReference>
<evidence type="ECO:0000256" key="1">
    <source>
        <dbReference type="ARBA" id="ARBA00022553"/>
    </source>
</evidence>
<dbReference type="GO" id="GO:0046872">
    <property type="term" value="F:metal ion binding"/>
    <property type="evidence" value="ECO:0007669"/>
    <property type="project" value="UniProtKB-KW"/>
</dbReference>
<feature type="domain" description="Polyphosphate kinase C-terminal" evidence="11">
    <location>
        <begin position="340"/>
        <end position="503"/>
    </location>
</feature>
<dbReference type="Pfam" id="PF02503">
    <property type="entry name" value="PP_kinase"/>
    <property type="match status" value="1"/>
</dbReference>
<dbReference type="Pfam" id="PF13089">
    <property type="entry name" value="PP_kinase_N"/>
    <property type="match status" value="1"/>
</dbReference>
<comment type="caution">
    <text evidence="12">The sequence shown here is derived from an EMBL/GenBank/DDBJ whole genome shotgun (WGS) entry which is preliminary data.</text>
</comment>
<dbReference type="InterPro" id="IPR036830">
    <property type="entry name" value="PP_kinase_middle_dom_sf"/>
</dbReference>
<dbReference type="Pfam" id="PF17941">
    <property type="entry name" value="PP_kinase_C_1"/>
    <property type="match status" value="1"/>
</dbReference>
<evidence type="ECO:0000256" key="6">
    <source>
        <dbReference type="HAMAP-Rule" id="MF_00347"/>
    </source>
</evidence>
<dbReference type="Pfam" id="PF13090">
    <property type="entry name" value="PP_kinase_C"/>
    <property type="match status" value="1"/>
</dbReference>
<dbReference type="GO" id="GO:0008976">
    <property type="term" value="F:polyphosphate kinase activity"/>
    <property type="evidence" value="ECO:0007669"/>
    <property type="project" value="UniProtKB-UniRule"/>
</dbReference>
<evidence type="ECO:0000256" key="3">
    <source>
        <dbReference type="ARBA" id="ARBA00022741"/>
    </source>
</evidence>
<comment type="function">
    <text evidence="6 7">Catalyzes the reversible transfer of the terminal phosphate of ATP to form a long-chain polyphosphate (polyP).</text>
</comment>
<dbReference type="SUPFAM" id="SSF56024">
    <property type="entry name" value="Phospholipase D/nuclease"/>
    <property type="match status" value="2"/>
</dbReference>
<protein>
    <recommendedName>
        <fullName evidence="6 7">Polyphosphate kinase</fullName>
        <ecNumber evidence="6 7">2.7.4.1</ecNumber>
    </recommendedName>
    <alternativeName>
        <fullName evidence="6">ATP-polyphosphate phosphotransferase</fullName>
    </alternativeName>
    <alternativeName>
        <fullName evidence="6">Polyphosphoric acid kinase</fullName>
    </alternativeName>
</protein>
<feature type="domain" description="Polyphosphate kinase middle" evidence="8">
    <location>
        <begin position="122"/>
        <end position="313"/>
    </location>
</feature>
<evidence type="ECO:0000256" key="7">
    <source>
        <dbReference type="RuleBase" id="RU003800"/>
    </source>
</evidence>
<evidence type="ECO:0000259" key="9">
    <source>
        <dbReference type="Pfam" id="PF13089"/>
    </source>
</evidence>
<evidence type="ECO:0000313" key="12">
    <source>
        <dbReference type="EMBL" id="NER08950.1"/>
    </source>
</evidence>
<dbReference type="Gene3D" id="3.30.870.10">
    <property type="entry name" value="Endonuclease Chain A"/>
    <property type="match status" value="2"/>
</dbReference>
<dbReference type="Gene3D" id="1.20.58.310">
    <property type="entry name" value="Polyphosphate kinase N-terminal domain"/>
    <property type="match status" value="1"/>
</dbReference>
<name>A0A6P0U8Q0_9FLAO</name>
<comment type="catalytic activity">
    <reaction evidence="6 7">
        <text>[phosphate](n) + ATP = [phosphate](n+1) + ADP</text>
        <dbReference type="Rhea" id="RHEA:19573"/>
        <dbReference type="Rhea" id="RHEA-COMP:9859"/>
        <dbReference type="Rhea" id="RHEA-COMP:14280"/>
        <dbReference type="ChEBI" id="CHEBI:16838"/>
        <dbReference type="ChEBI" id="CHEBI:30616"/>
        <dbReference type="ChEBI" id="CHEBI:456216"/>
        <dbReference type="EC" id="2.7.4.1"/>
    </reaction>
</comment>
<dbReference type="GO" id="GO:0005524">
    <property type="term" value="F:ATP binding"/>
    <property type="evidence" value="ECO:0007669"/>
    <property type="project" value="UniProtKB-KW"/>
</dbReference>
<dbReference type="NCBIfam" id="NF003917">
    <property type="entry name" value="PRK05443.1-1"/>
    <property type="match status" value="1"/>
</dbReference>
<dbReference type="InterPro" id="IPR024953">
    <property type="entry name" value="PP_kinase_middle"/>
</dbReference>
<evidence type="ECO:0000259" key="10">
    <source>
        <dbReference type="Pfam" id="PF13090"/>
    </source>
</evidence>
<dbReference type="GO" id="GO:0006799">
    <property type="term" value="P:polyphosphate biosynthetic process"/>
    <property type="evidence" value="ECO:0007669"/>
    <property type="project" value="UniProtKB-UniRule"/>
</dbReference>
<comment type="PTM">
    <text evidence="6 7">An intermediate of this reaction is the autophosphorylated ppk in which a phosphate is covalently linked to a histidine residue through a N-P bond.</text>
</comment>
<feature type="binding site" evidence="6">
    <location>
        <position position="383"/>
    </location>
    <ligand>
        <name>Mg(2+)</name>
        <dbReference type="ChEBI" id="CHEBI:18420"/>
    </ligand>
</feature>
<dbReference type="Gene3D" id="3.30.1840.10">
    <property type="entry name" value="Polyphosphate kinase middle domain"/>
    <property type="match status" value="1"/>
</dbReference>
<feature type="binding site" evidence="6">
    <location>
        <position position="413"/>
    </location>
    <ligand>
        <name>Mg(2+)</name>
        <dbReference type="ChEBI" id="CHEBI:18420"/>
    </ligand>
</feature>
<feature type="binding site" evidence="6">
    <location>
        <position position="600"/>
    </location>
    <ligand>
        <name>ATP</name>
        <dbReference type="ChEBI" id="CHEBI:30616"/>
    </ligand>
</feature>
<feature type="active site" description="Phosphohistidine intermediate" evidence="6">
    <location>
        <position position="443"/>
    </location>
</feature>
<feature type="domain" description="Polyphosphate kinase N-terminal" evidence="9">
    <location>
        <begin position="8"/>
        <end position="113"/>
    </location>
</feature>
<evidence type="ECO:0000256" key="4">
    <source>
        <dbReference type="ARBA" id="ARBA00022777"/>
    </source>
</evidence>
<dbReference type="EC" id="2.7.4.1" evidence="6 7"/>
<keyword evidence="5 6" id="KW-0067">ATP-binding</keyword>
<feature type="binding site" evidence="6">
    <location>
        <position position="572"/>
    </location>
    <ligand>
        <name>ATP</name>
        <dbReference type="ChEBI" id="CHEBI:30616"/>
    </ligand>
</feature>
<dbReference type="InterPro" id="IPR025198">
    <property type="entry name" value="PPK_N_dom"/>
</dbReference>
<dbReference type="InterPro" id="IPR003414">
    <property type="entry name" value="PP_kinase"/>
</dbReference>
<dbReference type="InterPro" id="IPR041108">
    <property type="entry name" value="PP_kinase_C_1"/>
</dbReference>
<keyword evidence="6" id="KW-0460">Magnesium</keyword>
<feature type="domain" description="Polyphosphate kinase C-terminal" evidence="10">
    <location>
        <begin position="511"/>
        <end position="681"/>
    </location>
</feature>
<evidence type="ECO:0000313" key="13">
    <source>
        <dbReference type="Proteomes" id="UP000468443"/>
    </source>
</evidence>
<evidence type="ECO:0000256" key="5">
    <source>
        <dbReference type="ARBA" id="ARBA00022840"/>
    </source>
</evidence>
<evidence type="ECO:0000259" key="11">
    <source>
        <dbReference type="Pfam" id="PF17941"/>
    </source>
</evidence>
<dbReference type="CDD" id="cd09164">
    <property type="entry name" value="PLDc_EcPPK1_C1_like"/>
    <property type="match status" value="1"/>
</dbReference>
<dbReference type="CDD" id="cd09167">
    <property type="entry name" value="PLDc_EcPPK1_C2_like"/>
    <property type="match status" value="1"/>
</dbReference>
<evidence type="ECO:0000256" key="2">
    <source>
        <dbReference type="ARBA" id="ARBA00022679"/>
    </source>
</evidence>
<dbReference type="RefSeq" id="WP_163691040.1">
    <property type="nucleotide sequence ID" value="NZ_FXTW01000001.1"/>
</dbReference>
<dbReference type="NCBIfam" id="TIGR03705">
    <property type="entry name" value="poly_P_kin"/>
    <property type="match status" value="1"/>
</dbReference>
<dbReference type="InterPro" id="IPR025200">
    <property type="entry name" value="PPK_C_dom2"/>
</dbReference>
<sequence length="705" mass="81949">MIKNKNQYVNREISWLNFNDRVLQESADPSVPLIERLRFLGIFSNNLDEFFKVRYATVKRIAEAGKSGKSVLGGEVAKDLLEEITKIVIEQQTRSLEIHKDIERELEGENIHLINEEEVTPEQSEFLKTYFLEKVSPQLMTIILNDLASFPMLKDTAAYLAIRMVLTSDHRTPSGGKEQDVRFALIEIPKGIDRFVVLPRQGDNHYIIILDDLIRYCLDSIFSMFDYSSITAHMIKITRDAELDIDNDLSKSFIEKISSSVDNRKISDPVRFVYDKSIGKDTLRFLQEKMGITDTDSVIPGGRYHNRRDYMSFPSLGKEELMYEKIKPLPIRGIDPEGSFLDQIRRKDYLQYVPYHKFSYIIRFLREAALDPKVRSIKITLYRLADNSQVVASLINAAKNGKQVTVQIELRARFDETANIRYAEQLQEEGVKLIFGVPGLKVHSKICMIEREEEDRMRRYGLISTGNFNETTGRIYTDYTLFTANEKILKELNLVFEFFDTSYKINKYKHLIVSPHYTRSVFKSLIEQEIENVKKGKEAYIKIKMNSLTSYDMVDKLYEASRAGVKIKMIVRGICCLIPGIKGMSENIEAISIVDKFLEHPRLFIFANGGDPKVYISSADWMTRNIENRVEVGCPIYDPEIRQELIDTFEISWRDNVKARRFNRNQNNRYVRNSKTKLRSQFAMYDYFADKLIEKKKDPRPSTVE</sequence>
<dbReference type="Proteomes" id="UP000468443">
    <property type="component" value="Unassembled WGS sequence"/>
</dbReference>
<feature type="binding site" evidence="6">
    <location>
        <position position="476"/>
    </location>
    <ligand>
        <name>ATP</name>
        <dbReference type="ChEBI" id="CHEBI:30616"/>
    </ligand>
</feature>
<dbReference type="AlphaFoldDB" id="A0A6P0U8Q0"/>
<comment type="similarity">
    <text evidence="6 7">Belongs to the polyphosphate kinase 1 (PPK1) family.</text>
</comment>
<keyword evidence="1 6" id="KW-0597">Phosphoprotein</keyword>